<evidence type="ECO:0000313" key="4">
    <source>
        <dbReference type="EMBL" id="KAK6490239.1"/>
    </source>
</evidence>
<proteinExistence type="predicted"/>
<protein>
    <submittedName>
        <fullName evidence="4">Leucine-rich repeat-containing protein 37A-like</fullName>
    </submittedName>
</protein>
<dbReference type="Proteomes" id="UP001369086">
    <property type="component" value="Unassembled WGS sequence"/>
</dbReference>
<keyword evidence="5" id="KW-1185">Reference proteome</keyword>
<evidence type="ECO:0000256" key="1">
    <source>
        <dbReference type="ARBA" id="ARBA00022614"/>
    </source>
</evidence>
<name>A0ABR0ZZJ2_HUSHU</name>
<reference evidence="4 5" key="1">
    <citation type="submission" date="2021-05" db="EMBL/GenBank/DDBJ databases">
        <authorList>
            <person name="Zahm M."/>
            <person name="Klopp C."/>
            <person name="Cabau C."/>
            <person name="Kuhl H."/>
            <person name="Suciu R."/>
            <person name="Ciorpac M."/>
            <person name="Holostenco D."/>
            <person name="Gessner J."/>
            <person name="Wuertz S."/>
            <person name="Hohne C."/>
            <person name="Stock M."/>
            <person name="Gislard M."/>
            <person name="Lluch J."/>
            <person name="Milhes M."/>
            <person name="Lampietro C."/>
            <person name="Lopez Roques C."/>
            <person name="Donnadieu C."/>
            <person name="Du K."/>
            <person name="Schartl M."/>
            <person name="Guiguen Y."/>
        </authorList>
    </citation>
    <scope>NUCLEOTIDE SEQUENCE [LARGE SCALE GENOMIC DNA]</scope>
    <source>
        <strain evidence="4">Hh-F2</strain>
        <tissue evidence="4">Blood</tissue>
    </source>
</reference>
<dbReference type="SUPFAM" id="SSF52058">
    <property type="entry name" value="L domain-like"/>
    <property type="match status" value="1"/>
</dbReference>
<evidence type="ECO:0000256" key="2">
    <source>
        <dbReference type="ARBA" id="ARBA00022737"/>
    </source>
</evidence>
<organism evidence="4 5">
    <name type="scientific">Huso huso</name>
    <name type="common">Beluga</name>
    <name type="synonym">Acipenser huso</name>
    <dbReference type="NCBI Taxonomy" id="61971"/>
    <lineage>
        <taxon>Eukaryota</taxon>
        <taxon>Metazoa</taxon>
        <taxon>Chordata</taxon>
        <taxon>Craniata</taxon>
        <taxon>Vertebrata</taxon>
        <taxon>Euteleostomi</taxon>
        <taxon>Actinopterygii</taxon>
        <taxon>Chondrostei</taxon>
        <taxon>Acipenseriformes</taxon>
        <taxon>Acipenseridae</taxon>
        <taxon>Huso</taxon>
    </lineage>
</organism>
<dbReference type="PROSITE" id="PS51450">
    <property type="entry name" value="LRR"/>
    <property type="match status" value="1"/>
</dbReference>
<sequence length="397" mass="44547">MRDFSGKNSFATATALACPPSPCSCFRNILSCTSEDKGLKLKNIPTLDSAVDFTILDFRGNSISKLKGAIWAQYQNAVYLNLKHNNLTEVNKLSFAGLFKLKYLFLSDNQIMFMTSYAFEPLLHIQLIDLSNNQLIGIQDDLFKSNSGFPYLKVLDLSNNRIVTIGCDAFGMLSQLSFLNMSGNDLDFIGDRAFENMTSLTYLDIHTSQISIKTLGIILHKKKGVINLYLSHATKCCLCMFPSHTRFYLSRTLELDCKDLKCEINLKKCYPNEENSLQSVRPSCNPTIPEKTPNMNESKSLFRSNDFNSLTSDMNSTTTAVPINNTDKRVYINQTVIVIPVSKDHSDFKLNLAQTVVNLVSSLPYILNQLAALNETTGKTGEINHFPNFEKKKIGDK</sequence>
<dbReference type="EMBL" id="JAHFZB010000004">
    <property type="protein sequence ID" value="KAK6490239.1"/>
    <property type="molecule type" value="Genomic_DNA"/>
</dbReference>
<evidence type="ECO:0000313" key="5">
    <source>
        <dbReference type="Proteomes" id="UP001369086"/>
    </source>
</evidence>
<dbReference type="InterPro" id="IPR003591">
    <property type="entry name" value="Leu-rich_rpt_typical-subtyp"/>
</dbReference>
<keyword evidence="1" id="KW-0433">Leucine-rich repeat</keyword>
<comment type="caution">
    <text evidence="4">The sequence shown here is derived from an EMBL/GenBank/DDBJ whole genome shotgun (WGS) entry which is preliminary data.</text>
</comment>
<feature type="region of interest" description="Disordered" evidence="3">
    <location>
        <begin position="280"/>
        <end position="299"/>
    </location>
</feature>
<dbReference type="PANTHER" id="PTHR45712">
    <property type="entry name" value="AGAP008170-PA"/>
    <property type="match status" value="1"/>
</dbReference>
<keyword evidence="2" id="KW-0677">Repeat</keyword>
<dbReference type="PROSITE" id="PS51257">
    <property type="entry name" value="PROKAR_LIPOPROTEIN"/>
    <property type="match status" value="1"/>
</dbReference>
<dbReference type="PANTHER" id="PTHR45712:SF22">
    <property type="entry name" value="INSULIN-LIKE GROWTH FACTOR-BINDING PROTEIN COMPLEX ACID LABILE SUBUNIT"/>
    <property type="match status" value="1"/>
</dbReference>
<dbReference type="InterPro" id="IPR050333">
    <property type="entry name" value="SLRP"/>
</dbReference>
<evidence type="ECO:0000256" key="3">
    <source>
        <dbReference type="SAM" id="MobiDB-lite"/>
    </source>
</evidence>
<dbReference type="Gene3D" id="3.80.10.10">
    <property type="entry name" value="Ribonuclease Inhibitor"/>
    <property type="match status" value="2"/>
</dbReference>
<dbReference type="SMART" id="SM00369">
    <property type="entry name" value="LRR_TYP"/>
    <property type="match status" value="4"/>
</dbReference>
<gene>
    <name evidence="4" type="ORF">HHUSO_G4723</name>
</gene>
<dbReference type="InterPro" id="IPR032675">
    <property type="entry name" value="LRR_dom_sf"/>
</dbReference>
<accession>A0ABR0ZZJ2</accession>
<dbReference type="Pfam" id="PF13855">
    <property type="entry name" value="LRR_8"/>
    <property type="match status" value="2"/>
</dbReference>
<dbReference type="InterPro" id="IPR001611">
    <property type="entry name" value="Leu-rich_rpt"/>
</dbReference>